<gene>
    <name evidence="2" type="ORF">DIS24_g4502</name>
</gene>
<sequence length="263" mass="29693">MQHPHPKYYFVRSRPDSQRHHQQRNTNSTSTSSNGDRNRVSFQLTPTLRVDHRRPHDMTPPPPSSRRRHHHTSSHRHRNHSDSDGHLAAHHGDPRRHYCRPAFVTAAKELLEVLDAAHTVCTGLLDAHKKDTESLRQFAGRRVLDVVWCARVGEVGGVDGEDDKIGESERQKLGGALEKVEKALAGVARAKIWEIGEGGGDMEERLVEKVKDSREIFPGLVDMALREVRGMRDLVAEMGLLEAMLESVLKKQSETTASQRQLE</sequence>
<dbReference type="Proteomes" id="UP001175001">
    <property type="component" value="Unassembled WGS sequence"/>
</dbReference>
<evidence type="ECO:0000313" key="2">
    <source>
        <dbReference type="EMBL" id="KAK0658870.1"/>
    </source>
</evidence>
<comment type="caution">
    <text evidence="2">The sequence shown here is derived from an EMBL/GenBank/DDBJ whole genome shotgun (WGS) entry which is preliminary data.</text>
</comment>
<protein>
    <submittedName>
        <fullName evidence="2">Uncharacterized protein</fullName>
    </submittedName>
</protein>
<accession>A0AA39YV97</accession>
<dbReference type="AlphaFoldDB" id="A0AA39YV97"/>
<keyword evidence="3" id="KW-1185">Reference proteome</keyword>
<evidence type="ECO:0000313" key="3">
    <source>
        <dbReference type="Proteomes" id="UP001175001"/>
    </source>
</evidence>
<evidence type="ECO:0000256" key="1">
    <source>
        <dbReference type="SAM" id="MobiDB-lite"/>
    </source>
</evidence>
<feature type="compositionally biased region" description="Basic and acidic residues" evidence="1">
    <location>
        <begin position="80"/>
        <end position="95"/>
    </location>
</feature>
<feature type="compositionally biased region" description="Low complexity" evidence="1">
    <location>
        <begin position="25"/>
        <end position="34"/>
    </location>
</feature>
<organism evidence="2 3">
    <name type="scientific">Lasiodiplodia hormozganensis</name>
    <dbReference type="NCBI Taxonomy" id="869390"/>
    <lineage>
        <taxon>Eukaryota</taxon>
        <taxon>Fungi</taxon>
        <taxon>Dikarya</taxon>
        <taxon>Ascomycota</taxon>
        <taxon>Pezizomycotina</taxon>
        <taxon>Dothideomycetes</taxon>
        <taxon>Dothideomycetes incertae sedis</taxon>
        <taxon>Botryosphaeriales</taxon>
        <taxon>Botryosphaeriaceae</taxon>
        <taxon>Lasiodiplodia</taxon>
    </lineage>
</organism>
<proteinExistence type="predicted"/>
<feature type="region of interest" description="Disordered" evidence="1">
    <location>
        <begin position="1"/>
        <end position="95"/>
    </location>
</feature>
<dbReference type="EMBL" id="JAUJDW010000016">
    <property type="protein sequence ID" value="KAK0658870.1"/>
    <property type="molecule type" value="Genomic_DNA"/>
</dbReference>
<feature type="compositionally biased region" description="Basic residues" evidence="1">
    <location>
        <begin position="65"/>
        <end position="79"/>
    </location>
</feature>
<name>A0AA39YV97_9PEZI</name>
<reference evidence="2" key="1">
    <citation type="submission" date="2023-06" db="EMBL/GenBank/DDBJ databases">
        <title>Multi-omics analyses reveal the molecular pathogenesis toolkit of Lasiodiplodia hormozganensis, a cross-kingdom pathogen.</title>
        <authorList>
            <person name="Felix C."/>
            <person name="Meneses R."/>
            <person name="Goncalves M.F.M."/>
            <person name="Tilleman L."/>
            <person name="Duarte A.S."/>
            <person name="Jorrin-Novo J.V."/>
            <person name="Van De Peer Y."/>
            <person name="Deforce D."/>
            <person name="Van Nieuwerburgh F."/>
            <person name="Esteves A.C."/>
            <person name="Alves A."/>
        </authorList>
    </citation>
    <scope>NUCLEOTIDE SEQUENCE</scope>
    <source>
        <strain evidence="2">CBS 339.90</strain>
    </source>
</reference>